<keyword evidence="2" id="KW-0808">Transferase</keyword>
<dbReference type="OrthoDB" id="3773545at2"/>
<dbReference type="AlphaFoldDB" id="A0A4V1XXY6"/>
<dbReference type="InterPro" id="IPR002934">
    <property type="entry name" value="Polymerase_NTP_transf_dom"/>
</dbReference>
<name>A0A4V1XXY6_9ACTN</name>
<comment type="caution">
    <text evidence="2">The sequence shown here is derived from an EMBL/GenBank/DDBJ whole genome shotgun (WGS) entry which is preliminary data.</text>
</comment>
<sequence length="261" mass="28823">MAAPLALPTDRYDDLLAWLPGFVADDPDLRCAWLGGSAATGGFDEWSDIDVVVLATPGTAASAYDRMLAAIRATFAPDHVWELPEPTWPDGRQCFVNLQARAGLLAEPTRLVDLAVLEVGDTRRVIDVRRHGTPLVLHDPDGLIELRHDDPEELARGAAAANDQSRQRWATAEWLVNRAVARDQLPEAVALYLRFGLTPLVQLLRTKHCPERHDYGLRYLHTDLPSDVAARVTALLPGTDRLRELSAECFAWQAELLADLA</sequence>
<protein>
    <submittedName>
        <fullName evidence="2">Nucleotidyltransferase domain-containing protein</fullName>
    </submittedName>
</protein>
<evidence type="ECO:0000259" key="1">
    <source>
        <dbReference type="Pfam" id="PF01909"/>
    </source>
</evidence>
<dbReference type="CDD" id="cd05403">
    <property type="entry name" value="NT_KNTase_like"/>
    <property type="match status" value="1"/>
</dbReference>
<dbReference type="InterPro" id="IPR043519">
    <property type="entry name" value="NT_sf"/>
</dbReference>
<reference evidence="2 3" key="1">
    <citation type="submission" date="2019-01" db="EMBL/GenBank/DDBJ databases">
        <title>Nocardioides guangzhouensis sp. nov., an actinobacterium isolated from soil.</title>
        <authorList>
            <person name="Fu Y."/>
            <person name="Cai Y."/>
            <person name="Lin Z."/>
            <person name="Chen P."/>
        </authorList>
    </citation>
    <scope>NUCLEOTIDE SEQUENCE [LARGE SCALE GENOMIC DNA]</scope>
    <source>
        <strain evidence="2 3">130</strain>
    </source>
</reference>
<feature type="domain" description="Polymerase nucleotidyl transferase" evidence="1">
    <location>
        <begin position="32"/>
        <end position="58"/>
    </location>
</feature>
<dbReference type="SUPFAM" id="SSF81301">
    <property type="entry name" value="Nucleotidyltransferase"/>
    <property type="match status" value="1"/>
</dbReference>
<dbReference type="Pfam" id="PF01909">
    <property type="entry name" value="NTP_transf_2"/>
    <property type="match status" value="1"/>
</dbReference>
<proteinExistence type="predicted"/>
<dbReference type="RefSeq" id="WP_134720959.1">
    <property type="nucleotide sequence ID" value="NZ_SDKM01000069.1"/>
</dbReference>
<organism evidence="2 3">
    <name type="scientific">Nocardioides guangzhouensis</name>
    <dbReference type="NCBI Taxonomy" id="2497878"/>
    <lineage>
        <taxon>Bacteria</taxon>
        <taxon>Bacillati</taxon>
        <taxon>Actinomycetota</taxon>
        <taxon>Actinomycetes</taxon>
        <taxon>Propionibacteriales</taxon>
        <taxon>Nocardioidaceae</taxon>
        <taxon>Nocardioides</taxon>
    </lineage>
</organism>
<gene>
    <name evidence="2" type="ORF">EKO23_23705</name>
</gene>
<dbReference type="EMBL" id="SDKM01000069">
    <property type="protein sequence ID" value="RYP81379.1"/>
    <property type="molecule type" value="Genomic_DNA"/>
</dbReference>
<evidence type="ECO:0000313" key="3">
    <source>
        <dbReference type="Proteomes" id="UP000295198"/>
    </source>
</evidence>
<dbReference type="Proteomes" id="UP000295198">
    <property type="component" value="Unassembled WGS sequence"/>
</dbReference>
<dbReference type="GO" id="GO:0016779">
    <property type="term" value="F:nucleotidyltransferase activity"/>
    <property type="evidence" value="ECO:0007669"/>
    <property type="project" value="InterPro"/>
</dbReference>
<keyword evidence="3" id="KW-1185">Reference proteome</keyword>
<dbReference type="Gene3D" id="3.30.460.10">
    <property type="entry name" value="Beta Polymerase, domain 2"/>
    <property type="match status" value="1"/>
</dbReference>
<accession>A0A4V1XXY6</accession>
<evidence type="ECO:0000313" key="2">
    <source>
        <dbReference type="EMBL" id="RYP81379.1"/>
    </source>
</evidence>